<name>A0A137ZLU8_9ACTN</name>
<dbReference type="Proteomes" id="UP000070409">
    <property type="component" value="Unassembled WGS sequence"/>
</dbReference>
<organism evidence="2 3">
    <name type="scientific">Tsukamurella pseudospumae</name>
    <dbReference type="NCBI Taxonomy" id="239498"/>
    <lineage>
        <taxon>Bacteria</taxon>
        <taxon>Bacillati</taxon>
        <taxon>Actinomycetota</taxon>
        <taxon>Actinomycetes</taxon>
        <taxon>Mycobacteriales</taxon>
        <taxon>Tsukamurellaceae</taxon>
        <taxon>Tsukamurella</taxon>
    </lineage>
</organism>
<dbReference type="EMBL" id="LSRE01000010">
    <property type="protein sequence ID" value="KXO99155.1"/>
    <property type="molecule type" value="Genomic_DNA"/>
</dbReference>
<dbReference type="InterPro" id="IPR029044">
    <property type="entry name" value="Nucleotide-diphossugar_trans"/>
</dbReference>
<dbReference type="PANTHER" id="PTHR43646:SF6">
    <property type="entry name" value="PRE-MYCOFACTOCIN GLYCOSYLTRANSFERASE"/>
    <property type="match status" value="1"/>
</dbReference>
<dbReference type="InterPro" id="IPR023981">
    <property type="entry name" value="MftF"/>
</dbReference>
<accession>A0A137ZLU8</accession>
<sequence>MNGAGVQDLPDGFTVRIAPSCARRGRYLVGGSPLRVLTLSARAADMIDAGGILRVTGDGERRLARKLLDAGVADPVPAASSGTGAVSDPRVTVVIPVHANQSGIDRLLRALPELPVIVVDDASPQPITVPDSALTRVLRLPRNEGPAAARNHGAALAATEVVAFLDSDTVPRPGWLRNALWHFADPTVALVAPRIVGLRRPGRYSPMTQYADRHSSLDMGPRPAAAAPGRPLSYVPSAALLARRAALDAVGGFESSLRVAEDVDLCWRLAASGWTVRYEPAAHVAHEHRYTLRELLGRRRFYGTGAAELASRHGAAAAPVVSTPTGIAATVGLLSCTTSGTIVAAGVYLWMFVRLRAALRAVPGGRALAAVNVARAAWFGTLQGWSSMLRHHWPIALVAGLVLPRFRRRLLAAAAAEAAATWAAQIITEPHAHQLDPLSWAVLHRCDDLAYGLGVWQGALRHRDPAALYPVIMGR</sequence>
<keyword evidence="3" id="KW-1185">Reference proteome</keyword>
<dbReference type="InterPro" id="IPR001173">
    <property type="entry name" value="Glyco_trans_2-like"/>
</dbReference>
<gene>
    <name evidence="2" type="ORF">AXK61_17935</name>
</gene>
<comment type="caution">
    <text evidence="2">The sequence shown here is derived from an EMBL/GenBank/DDBJ whole genome shotgun (WGS) entry which is preliminary data.</text>
</comment>
<evidence type="ECO:0000259" key="1">
    <source>
        <dbReference type="Pfam" id="PF13632"/>
    </source>
</evidence>
<dbReference type="Pfam" id="PF13632">
    <property type="entry name" value="Glyco_trans_2_3"/>
    <property type="match status" value="1"/>
</dbReference>
<protein>
    <recommendedName>
        <fullName evidence="1">Glycosyltransferase 2-like domain-containing protein</fullName>
    </recommendedName>
</protein>
<feature type="domain" description="Glycosyltransferase 2-like" evidence="1">
    <location>
        <begin position="162"/>
        <end position="339"/>
    </location>
</feature>
<dbReference type="NCBIfam" id="TIGR03965">
    <property type="entry name" value="mycofact_glyco"/>
    <property type="match status" value="1"/>
</dbReference>
<reference evidence="2 3" key="1">
    <citation type="submission" date="2016-02" db="EMBL/GenBank/DDBJ databases">
        <authorList>
            <person name="Teng J.L."/>
            <person name="Tang Y."/>
            <person name="Huang Y."/>
            <person name="Guo F."/>
            <person name="Wei W."/>
            <person name="Chen J.H."/>
            <person name="Wong S.Y."/>
            <person name="Lau S.K."/>
            <person name="Woo P.C."/>
        </authorList>
    </citation>
    <scope>NUCLEOTIDE SEQUENCE [LARGE SCALE GENOMIC DNA]</scope>
    <source>
        <strain evidence="2 3">JCM 13375</strain>
    </source>
</reference>
<dbReference type="SUPFAM" id="SSF53448">
    <property type="entry name" value="Nucleotide-diphospho-sugar transferases"/>
    <property type="match status" value="1"/>
</dbReference>
<dbReference type="PANTHER" id="PTHR43646">
    <property type="entry name" value="GLYCOSYLTRANSFERASE"/>
    <property type="match status" value="1"/>
</dbReference>
<proteinExistence type="predicted"/>
<evidence type="ECO:0000313" key="2">
    <source>
        <dbReference type="EMBL" id="KXO99155.1"/>
    </source>
</evidence>
<evidence type="ECO:0000313" key="3">
    <source>
        <dbReference type="Proteomes" id="UP000070409"/>
    </source>
</evidence>
<dbReference type="Gene3D" id="3.90.550.10">
    <property type="entry name" value="Spore Coat Polysaccharide Biosynthesis Protein SpsA, Chain A"/>
    <property type="match status" value="1"/>
</dbReference>